<comment type="caution">
    <text evidence="8">The sequence shown here is derived from an EMBL/GenBank/DDBJ whole genome shotgun (WGS) entry which is preliminary data.</text>
</comment>
<feature type="compositionally biased region" description="Polar residues" evidence="6">
    <location>
        <begin position="527"/>
        <end position="541"/>
    </location>
</feature>
<dbReference type="GO" id="GO:0007018">
    <property type="term" value="P:microtubule-based movement"/>
    <property type="evidence" value="ECO:0007669"/>
    <property type="project" value="InterPro"/>
</dbReference>
<dbReference type="InterPro" id="IPR027640">
    <property type="entry name" value="Kinesin-like_fam"/>
</dbReference>
<feature type="region of interest" description="Disordered" evidence="6">
    <location>
        <begin position="819"/>
        <end position="854"/>
    </location>
</feature>
<sequence>METENTPSVVVALDEPEQVLSEDLVNVPGSSSDPENTSADRVSELFPRNLNSLFSSTPALFGARSKPEGLQDVARSLAVAGSSRAAELDLDRMQVVVRVRPQLAKGIPKWSTQVCVHAVSSCSVAIAAPEESQMYRNGSRGQTYTFSRVFPELTTQQEYFQATAAAMVHKMVRTKQHSSVMMAYGISASGKTHTIEGSKADPGVLPQALRLIFKEVADSYESLGILVQNYEVYNEIIFDLLDQHGVGPLGQRQPLRVSEDASGQVMVAGLIERQRAATALSYSSSRSHSIFTITICRKELCKDPMEPKDLQRLGKISFVDLAGSERATRTGNMGARLKESVAINSSLMTLGRCLEALRWNQQHASQEPRLVPYRESKVTHIFRDVLHGWGQILLSVNISPDAADYDETAHVLRYAALATQISNAGRARPPLRPLRPISPNITRRHVPAAHAVQELQKQVQAAEERAALAETVIREEVSAEMGDLLREMEATYKDRLAAELGQAASQGQRLVSLMTAAGDPAGIWAGTHSTKTPKLQPTRASAQHIRQHGVPQSAAAVPTAPLPSSAGGGGSPWPTDAACMLASSSQDRGERKGLPDSPSVMSMLPAMPSPSIQAQQVSAAADATSSAPKQLLSRKATRTATSLARSAMLHNSLPFLATHPNPAAPPCEGLSSPAPDPHAARTEDTSPSPPHADVADRMASDGPPSSAPDQPHQVHMEGPLWHPLNDHATAADLSGTTTPQSGAEWAPDMGTRCSSELCSAPSGAQEATGEGHPTRRRQSQPEHADTDEKLPWRQNGKTPPMLDETAHAPELMGLPKNTVSSAAAQTDTSVDEHSKPVRRRQVRRKLLKPASAGEQLQAACRDLQPDSLALADFPVARCTRKAMLGLARNA</sequence>
<feature type="domain" description="Kinesin motor" evidence="7">
    <location>
        <begin position="92"/>
        <end position="421"/>
    </location>
</feature>
<evidence type="ECO:0000256" key="1">
    <source>
        <dbReference type="ARBA" id="ARBA00022741"/>
    </source>
</evidence>
<feature type="region of interest" description="Disordered" evidence="6">
    <location>
        <begin position="655"/>
        <end position="804"/>
    </location>
</feature>
<evidence type="ECO:0000256" key="6">
    <source>
        <dbReference type="SAM" id="MobiDB-lite"/>
    </source>
</evidence>
<name>A0AAW1S512_9CHLO</name>
<keyword evidence="2 4" id="KW-0067">ATP-binding</keyword>
<dbReference type="AlphaFoldDB" id="A0AAW1S512"/>
<feature type="compositionally biased region" description="Basic and acidic residues" evidence="6">
    <location>
        <begin position="779"/>
        <end position="791"/>
    </location>
</feature>
<comment type="similarity">
    <text evidence="4 5">Belongs to the TRAFAC class myosin-kinesin ATPase superfamily. Kinesin family.</text>
</comment>
<dbReference type="Proteomes" id="UP001485043">
    <property type="component" value="Unassembled WGS sequence"/>
</dbReference>
<dbReference type="GO" id="GO:0005524">
    <property type="term" value="F:ATP binding"/>
    <property type="evidence" value="ECO:0007669"/>
    <property type="project" value="UniProtKB-UniRule"/>
</dbReference>
<dbReference type="GO" id="GO:0007052">
    <property type="term" value="P:mitotic spindle organization"/>
    <property type="evidence" value="ECO:0007669"/>
    <property type="project" value="TreeGrafter"/>
</dbReference>
<feature type="binding site" evidence="4">
    <location>
        <begin position="185"/>
        <end position="192"/>
    </location>
    <ligand>
        <name>ATP</name>
        <dbReference type="ChEBI" id="CHEBI:30616"/>
    </ligand>
</feature>
<dbReference type="GO" id="GO:0051231">
    <property type="term" value="P:spindle elongation"/>
    <property type="evidence" value="ECO:0007669"/>
    <property type="project" value="TreeGrafter"/>
</dbReference>
<dbReference type="GO" id="GO:0005875">
    <property type="term" value="C:microtubule associated complex"/>
    <property type="evidence" value="ECO:0007669"/>
    <property type="project" value="TreeGrafter"/>
</dbReference>
<feature type="compositionally biased region" description="Polar residues" evidence="6">
    <location>
        <begin position="610"/>
        <end position="628"/>
    </location>
</feature>
<dbReference type="Pfam" id="PF00225">
    <property type="entry name" value="Kinesin"/>
    <property type="match status" value="1"/>
</dbReference>
<evidence type="ECO:0000256" key="2">
    <source>
        <dbReference type="ARBA" id="ARBA00022840"/>
    </source>
</evidence>
<keyword evidence="3 4" id="KW-0505">Motor protein</keyword>
<dbReference type="GO" id="GO:0008017">
    <property type="term" value="F:microtubule binding"/>
    <property type="evidence" value="ECO:0007669"/>
    <property type="project" value="InterPro"/>
</dbReference>
<dbReference type="EMBL" id="JALJOV010001796">
    <property type="protein sequence ID" value="KAK9840849.1"/>
    <property type="molecule type" value="Genomic_DNA"/>
</dbReference>
<protein>
    <recommendedName>
        <fullName evidence="5">Kinesin-like protein</fullName>
    </recommendedName>
</protein>
<dbReference type="InterPro" id="IPR031852">
    <property type="entry name" value="Vik1/Cik1_MT-bd"/>
</dbReference>
<feature type="compositionally biased region" description="Basic residues" evidence="6">
    <location>
        <begin position="836"/>
        <end position="847"/>
    </location>
</feature>
<feature type="region of interest" description="Disordered" evidence="6">
    <location>
        <begin position="524"/>
        <end position="638"/>
    </location>
</feature>
<organism evidence="8 9">
    <name type="scientific">Apatococcus fuscideae</name>
    <dbReference type="NCBI Taxonomy" id="2026836"/>
    <lineage>
        <taxon>Eukaryota</taxon>
        <taxon>Viridiplantae</taxon>
        <taxon>Chlorophyta</taxon>
        <taxon>core chlorophytes</taxon>
        <taxon>Trebouxiophyceae</taxon>
        <taxon>Chlorellales</taxon>
        <taxon>Chlorellaceae</taxon>
        <taxon>Apatococcus</taxon>
    </lineage>
</organism>
<proteinExistence type="inferred from homology"/>
<dbReference type="SMART" id="SM00129">
    <property type="entry name" value="KISc"/>
    <property type="match status" value="1"/>
</dbReference>
<feature type="compositionally biased region" description="Polar residues" evidence="6">
    <location>
        <begin position="819"/>
        <end position="828"/>
    </location>
</feature>
<dbReference type="GO" id="GO:0005874">
    <property type="term" value="C:microtubule"/>
    <property type="evidence" value="ECO:0007669"/>
    <property type="project" value="UniProtKB-KW"/>
</dbReference>
<dbReference type="InterPro" id="IPR036961">
    <property type="entry name" value="Kinesin_motor_dom_sf"/>
</dbReference>
<evidence type="ECO:0000313" key="8">
    <source>
        <dbReference type="EMBL" id="KAK9840849.1"/>
    </source>
</evidence>
<dbReference type="SUPFAM" id="SSF52540">
    <property type="entry name" value="P-loop containing nucleoside triphosphate hydrolases"/>
    <property type="match status" value="1"/>
</dbReference>
<evidence type="ECO:0000256" key="3">
    <source>
        <dbReference type="ARBA" id="ARBA00023175"/>
    </source>
</evidence>
<dbReference type="Gene3D" id="3.40.850.10">
    <property type="entry name" value="Kinesin motor domain"/>
    <property type="match status" value="2"/>
</dbReference>
<gene>
    <name evidence="8" type="ORF">WJX84_010041</name>
</gene>
<dbReference type="PROSITE" id="PS00411">
    <property type="entry name" value="KINESIN_MOTOR_1"/>
    <property type="match status" value="1"/>
</dbReference>
<evidence type="ECO:0000259" key="7">
    <source>
        <dbReference type="PROSITE" id="PS50067"/>
    </source>
</evidence>
<dbReference type="PANTHER" id="PTHR47969:SF29">
    <property type="entry name" value="KINESIN-LIKE PROTEIN"/>
    <property type="match status" value="1"/>
</dbReference>
<keyword evidence="9" id="KW-1185">Reference proteome</keyword>
<dbReference type="PROSITE" id="PS50067">
    <property type="entry name" value="KINESIN_MOTOR_2"/>
    <property type="match status" value="1"/>
</dbReference>
<dbReference type="PANTHER" id="PTHR47969">
    <property type="entry name" value="CHROMOSOME-ASSOCIATED KINESIN KIF4A-RELATED"/>
    <property type="match status" value="1"/>
</dbReference>
<reference evidence="8 9" key="1">
    <citation type="journal article" date="2024" name="Nat. Commun.">
        <title>Phylogenomics reveals the evolutionary origins of lichenization in chlorophyte algae.</title>
        <authorList>
            <person name="Puginier C."/>
            <person name="Libourel C."/>
            <person name="Otte J."/>
            <person name="Skaloud P."/>
            <person name="Haon M."/>
            <person name="Grisel S."/>
            <person name="Petersen M."/>
            <person name="Berrin J.G."/>
            <person name="Delaux P.M."/>
            <person name="Dal Grande F."/>
            <person name="Keller J."/>
        </authorList>
    </citation>
    <scope>NUCLEOTIDE SEQUENCE [LARGE SCALE GENOMIC DNA]</scope>
    <source>
        <strain evidence="8 9">SAG 2523</strain>
    </source>
</reference>
<dbReference type="InterPro" id="IPR019821">
    <property type="entry name" value="Kinesin_motor_CS"/>
</dbReference>
<dbReference type="Pfam" id="PF16796">
    <property type="entry name" value="Microtub_bd"/>
    <property type="match status" value="1"/>
</dbReference>
<evidence type="ECO:0000256" key="5">
    <source>
        <dbReference type="RuleBase" id="RU000394"/>
    </source>
</evidence>
<accession>A0AAW1S512</accession>
<dbReference type="GO" id="GO:0003777">
    <property type="term" value="F:microtubule motor activity"/>
    <property type="evidence" value="ECO:0007669"/>
    <property type="project" value="InterPro"/>
</dbReference>
<dbReference type="PRINTS" id="PR00380">
    <property type="entry name" value="KINESINHEAVY"/>
</dbReference>
<dbReference type="InterPro" id="IPR001752">
    <property type="entry name" value="Kinesin_motor_dom"/>
</dbReference>
<evidence type="ECO:0000256" key="4">
    <source>
        <dbReference type="PROSITE-ProRule" id="PRU00283"/>
    </source>
</evidence>
<evidence type="ECO:0000313" key="9">
    <source>
        <dbReference type="Proteomes" id="UP001485043"/>
    </source>
</evidence>
<keyword evidence="5" id="KW-0493">Microtubule</keyword>
<keyword evidence="1 4" id="KW-0547">Nucleotide-binding</keyword>
<dbReference type="InterPro" id="IPR027417">
    <property type="entry name" value="P-loop_NTPase"/>
</dbReference>